<proteinExistence type="predicted"/>
<reference evidence="6" key="2">
    <citation type="submission" date="2020-10" db="UniProtKB">
        <authorList>
            <consortium name="WormBaseParasite"/>
        </authorList>
    </citation>
    <scope>IDENTIFICATION</scope>
</reference>
<dbReference type="SMART" id="SM00409">
    <property type="entry name" value="IG"/>
    <property type="match status" value="13"/>
</dbReference>
<dbReference type="PANTHER" id="PTHR45080">
    <property type="entry name" value="CONTACTIN 5"/>
    <property type="match status" value="1"/>
</dbReference>
<feature type="domain" description="Ig-like" evidence="4">
    <location>
        <begin position="11"/>
        <end position="96"/>
    </location>
</feature>
<dbReference type="SUPFAM" id="SSF48726">
    <property type="entry name" value="Immunoglobulin"/>
    <property type="match status" value="13"/>
</dbReference>
<dbReference type="GO" id="GO:0008046">
    <property type="term" value="F:axon guidance receptor activity"/>
    <property type="evidence" value="ECO:0007669"/>
    <property type="project" value="TreeGrafter"/>
</dbReference>
<dbReference type="WBParaSite" id="Pan_g12687.t1">
    <property type="protein sequence ID" value="Pan_g12687.t1"/>
    <property type="gene ID" value="Pan_g12687"/>
</dbReference>
<keyword evidence="1" id="KW-0732">Signal</keyword>
<dbReference type="GO" id="GO:0030424">
    <property type="term" value="C:axon"/>
    <property type="evidence" value="ECO:0007669"/>
    <property type="project" value="TreeGrafter"/>
</dbReference>
<dbReference type="AlphaFoldDB" id="A0A7E4UTJ6"/>
<evidence type="ECO:0000259" key="4">
    <source>
        <dbReference type="PROSITE" id="PS50835"/>
    </source>
</evidence>
<dbReference type="GO" id="GO:0050808">
    <property type="term" value="P:synapse organization"/>
    <property type="evidence" value="ECO:0007669"/>
    <property type="project" value="TreeGrafter"/>
</dbReference>
<dbReference type="FunFam" id="2.60.40.10:FF:000130">
    <property type="entry name" value="Hemicentin 1"/>
    <property type="match status" value="2"/>
</dbReference>
<sequence length="1255" mass="136485">MCNWKQFLAPPQVGPNETLSAIVGKAVTLICDVKNEGPKSSITWLFNGKKELPSTAQTTPNAKKLIILSVDSEHTGAFECLVRNTAGESRKRFDLDVWAIPTFTGPQAAHEIQLIAGQEEFLKCPITGNPTPTIEWKRDNVAISEGVSADHQTLRIRQDEHGRHRYTCVATNDAGSVFRDFVVETITPPRLAGGGEAGGVQVIEVIQGHSATLDCPIATSQSAVKMDWIRDGREIERGTPRISIMADGTRLLMGNVQQEDESVFTCVAKNPAGEDSRSFKLVVLVPPRLDGAMVENIDIIEGNELDLECLFSANPDPSVGWTKNMGDLPEEFTLLNEDRSAYLEAATPSDAGAYQCRLTNAAGTAEKTFNVRVISAPKLLNSESTEVVEAPQGTPVTLKCPIASEADSNIEITWTHDKLPLSPDYIFSNGLSILADGYQLHLPKARVADAGAYACVAKNEAGESVKNFDLQVLVKPHILSDHGDFKVVENNTIVLPCEVDGSPTPDIVWTKDDKPAADLPDVAVLSGGQQFKILAANEEHQGKYKCTASNKVGSSDISFDVDVITRPTIAQSVRDVIETVEGDKAVFDCAVEDRDFDGEITWIKNYDPIVAGDKYTLMKGGRKLVVNNVDSGDEASYSCKVRNDAGTATVNYRLSVLVPPTIIMLEKDKNRTVVENSSLTLSCPATGKPEPTIRWFKDGELVLADNITAKIKSGKMRGNDLRIEGIMLVNGGTFTCEARNDAGVVEQDVNVYVMTPPVILRDNISSDIQGKRNSHAEIQCFSTGRPTPTVTWLKNGRPLENTRDVYLSSNHMRLHLTQLTDRHADKYTCIARNPAGEDKRDFTLTLLEAPKIDTSNLPKTIETNAGRTTSLSCPAVGHPEPAIHWLRDGMSLPSADDRFVFLNGGKTLQIKDLKPTDTARFMCMAENDVGFAEYSVDLRVIGPPEIKGHAIETIFGLINSPKELRCEVNGSQPITIEWLKAGRALGSEASAFIQATNQGQRLHLLSAQRGDSALYTCVAKNAAGEARKNFDFQVRIPPSINDSISSPLIQSALPEGDFKVQCIVDAVPEANITWLHNGKPLIADGVVTTLSNKNQTLFVKKADESHGGAYTCKAENQVGQTSRKYLVNLAAIPTFAASKETVNVHIGNHVTLNCKTNGGTGRISTTWLLNGRTAKQGNNSQTVHVDGKKVRINKIRFTDAGDYVCIAKNEAGEARKIYSVNVLGKSFQFSTTFTSISIQKSPASPINPTRPQLSS</sequence>
<feature type="domain" description="Ig-like" evidence="4">
    <location>
        <begin position="189"/>
        <end position="280"/>
    </location>
</feature>
<dbReference type="GO" id="GO:0005886">
    <property type="term" value="C:plasma membrane"/>
    <property type="evidence" value="ECO:0007669"/>
    <property type="project" value="TreeGrafter"/>
</dbReference>
<organism evidence="5 6">
    <name type="scientific">Panagrellus redivivus</name>
    <name type="common">Microworm</name>
    <dbReference type="NCBI Taxonomy" id="6233"/>
    <lineage>
        <taxon>Eukaryota</taxon>
        <taxon>Metazoa</taxon>
        <taxon>Ecdysozoa</taxon>
        <taxon>Nematoda</taxon>
        <taxon>Chromadorea</taxon>
        <taxon>Rhabditida</taxon>
        <taxon>Tylenchina</taxon>
        <taxon>Panagrolaimomorpha</taxon>
        <taxon>Panagrolaimoidea</taxon>
        <taxon>Panagrolaimidae</taxon>
        <taxon>Panagrellus</taxon>
    </lineage>
</organism>
<dbReference type="InterPro" id="IPR050958">
    <property type="entry name" value="Cell_Adh-Cytoskel_Orgn"/>
</dbReference>
<dbReference type="Proteomes" id="UP000492821">
    <property type="component" value="Unassembled WGS sequence"/>
</dbReference>
<dbReference type="InterPro" id="IPR013783">
    <property type="entry name" value="Ig-like_fold"/>
</dbReference>
<feature type="domain" description="Ig-like" evidence="4">
    <location>
        <begin position="1133"/>
        <end position="1221"/>
    </location>
</feature>
<dbReference type="PROSITE" id="PS50835">
    <property type="entry name" value="IG_LIKE"/>
    <property type="match status" value="13"/>
</dbReference>
<evidence type="ECO:0000313" key="5">
    <source>
        <dbReference type="Proteomes" id="UP000492821"/>
    </source>
</evidence>
<dbReference type="GO" id="GO:0007156">
    <property type="term" value="P:homophilic cell adhesion via plasma membrane adhesion molecules"/>
    <property type="evidence" value="ECO:0007669"/>
    <property type="project" value="TreeGrafter"/>
</dbReference>
<dbReference type="Pfam" id="PF13927">
    <property type="entry name" value="Ig_3"/>
    <property type="match status" value="2"/>
</dbReference>
<name>A0A7E4UTJ6_PANRE</name>
<dbReference type="CDD" id="cd00096">
    <property type="entry name" value="Ig"/>
    <property type="match status" value="4"/>
</dbReference>
<dbReference type="PANTHER" id="PTHR45080:SF8">
    <property type="entry name" value="IG-LIKE DOMAIN-CONTAINING PROTEIN"/>
    <property type="match status" value="1"/>
</dbReference>
<dbReference type="SMART" id="SM00408">
    <property type="entry name" value="IGc2"/>
    <property type="match status" value="13"/>
</dbReference>
<feature type="domain" description="Ig-like" evidence="4">
    <location>
        <begin position="944"/>
        <end position="1033"/>
    </location>
</feature>
<dbReference type="InterPro" id="IPR013098">
    <property type="entry name" value="Ig_I-set"/>
</dbReference>
<dbReference type="FunFam" id="2.60.40.10:FF:000503">
    <property type="entry name" value="Hemicentin 1"/>
    <property type="match status" value="3"/>
</dbReference>
<feature type="domain" description="Ig-like" evidence="4">
    <location>
        <begin position="567"/>
        <end position="655"/>
    </location>
</feature>
<keyword evidence="2" id="KW-1015">Disulfide bond</keyword>
<dbReference type="InterPro" id="IPR036179">
    <property type="entry name" value="Ig-like_dom_sf"/>
</dbReference>
<feature type="domain" description="Ig-like" evidence="4">
    <location>
        <begin position="756"/>
        <end position="845"/>
    </location>
</feature>
<dbReference type="GO" id="GO:0043025">
    <property type="term" value="C:neuronal cell body"/>
    <property type="evidence" value="ECO:0007669"/>
    <property type="project" value="TreeGrafter"/>
</dbReference>
<feature type="domain" description="Ig-like" evidence="4">
    <location>
        <begin position="1038"/>
        <end position="1128"/>
    </location>
</feature>
<dbReference type="InterPro" id="IPR003599">
    <property type="entry name" value="Ig_sub"/>
</dbReference>
<evidence type="ECO:0000256" key="3">
    <source>
        <dbReference type="ARBA" id="ARBA00023319"/>
    </source>
</evidence>
<dbReference type="Gene3D" id="2.60.40.10">
    <property type="entry name" value="Immunoglobulins"/>
    <property type="match status" value="13"/>
</dbReference>
<feature type="domain" description="Ig-like" evidence="4">
    <location>
        <begin position="287"/>
        <end position="370"/>
    </location>
</feature>
<protein>
    <submittedName>
        <fullName evidence="6">Immunoglobulin I-set domain protein</fullName>
    </submittedName>
</protein>
<accession>A0A7E4UTJ6</accession>
<feature type="domain" description="Ig-like" evidence="4">
    <location>
        <begin position="101"/>
        <end position="184"/>
    </location>
</feature>
<feature type="domain" description="Ig-like" evidence="4">
    <location>
        <begin position="660"/>
        <end position="752"/>
    </location>
</feature>
<evidence type="ECO:0000256" key="1">
    <source>
        <dbReference type="ARBA" id="ARBA00022729"/>
    </source>
</evidence>
<dbReference type="Pfam" id="PF07679">
    <property type="entry name" value="I-set"/>
    <property type="match status" value="11"/>
</dbReference>
<keyword evidence="5" id="KW-1185">Reference proteome</keyword>
<dbReference type="InterPro" id="IPR007110">
    <property type="entry name" value="Ig-like_dom"/>
</dbReference>
<feature type="domain" description="Ig-like" evidence="4">
    <location>
        <begin position="850"/>
        <end position="939"/>
    </location>
</feature>
<feature type="domain" description="Ig-like" evidence="4">
    <location>
        <begin position="377"/>
        <end position="471"/>
    </location>
</feature>
<evidence type="ECO:0000256" key="2">
    <source>
        <dbReference type="ARBA" id="ARBA00023157"/>
    </source>
</evidence>
<keyword evidence="3" id="KW-0393">Immunoglobulin domain</keyword>
<reference evidence="5" key="1">
    <citation type="journal article" date="2013" name="Genetics">
        <title>The draft genome and transcriptome of Panagrellus redivivus are shaped by the harsh demands of a free-living lifestyle.</title>
        <authorList>
            <person name="Srinivasan J."/>
            <person name="Dillman A.R."/>
            <person name="Macchietto M.G."/>
            <person name="Heikkinen L."/>
            <person name="Lakso M."/>
            <person name="Fracchia K.M."/>
            <person name="Antoshechkin I."/>
            <person name="Mortazavi A."/>
            <person name="Wong G."/>
            <person name="Sternberg P.W."/>
        </authorList>
    </citation>
    <scope>NUCLEOTIDE SEQUENCE [LARGE SCALE GENOMIC DNA]</scope>
    <source>
        <strain evidence="5">MT8872</strain>
    </source>
</reference>
<dbReference type="InterPro" id="IPR003598">
    <property type="entry name" value="Ig_sub2"/>
</dbReference>
<feature type="domain" description="Ig-like" evidence="4">
    <location>
        <begin position="476"/>
        <end position="558"/>
    </location>
</feature>
<evidence type="ECO:0000313" key="6">
    <source>
        <dbReference type="WBParaSite" id="Pan_g12687.t1"/>
    </source>
</evidence>